<proteinExistence type="predicted"/>
<accession>A0A177K8M7</accession>
<dbReference type="Gene3D" id="3.90.180.10">
    <property type="entry name" value="Medium-chain alcohol dehydrogenases, catalytic domain"/>
    <property type="match status" value="1"/>
</dbReference>
<dbReference type="AlphaFoldDB" id="A0A177K8M7"/>
<dbReference type="Pfam" id="PF13602">
    <property type="entry name" value="ADH_zinc_N_2"/>
    <property type="match status" value="1"/>
</dbReference>
<organism evidence="2 3">
    <name type="scientific">Microbacterium oleivorans</name>
    <dbReference type="NCBI Taxonomy" id="273677"/>
    <lineage>
        <taxon>Bacteria</taxon>
        <taxon>Bacillati</taxon>
        <taxon>Actinomycetota</taxon>
        <taxon>Actinomycetes</taxon>
        <taxon>Micrococcales</taxon>
        <taxon>Microbacteriaceae</taxon>
        <taxon>Microbacterium</taxon>
    </lineage>
</organism>
<evidence type="ECO:0000313" key="2">
    <source>
        <dbReference type="EMBL" id="OAH49742.1"/>
    </source>
</evidence>
<comment type="caution">
    <text evidence="2">The sequence shown here is derived from an EMBL/GenBank/DDBJ whole genome shotgun (WGS) entry which is preliminary data.</text>
</comment>
<evidence type="ECO:0000259" key="1">
    <source>
        <dbReference type="SMART" id="SM00829"/>
    </source>
</evidence>
<sequence length="343" mass="35594">MRFRPLRSAAPTASEVVEVTAPPPDMRGVVYDAPGDAEALRVARLPVPKPALSELLVRVVAAGVNPIDAKTRGGRGLNGLLHGDPTPLGFDFSGVVVASPFEAHPLQPGDPVFGMAAFPRTGGSYADYLVVPTLSVARKPASLSHVEAAGVPVAALTAWGLVVETAHAHEGQRVLIHAGSGGVGHFAVQLAAYFGAHVTATGSERNLGWLRELGASVAIDYTTTRFEEVVGEVDVVIDLVGNVHGDTGTRSLTVLRPGGLYVMVPTGAWDGYADAAAAAGVRATSYKTIPDGAVLATLGRLLDSGAVQVYIDRVFDLADAAEAHRELERGHTRGKIVLSVADA</sequence>
<dbReference type="GO" id="GO:0016491">
    <property type="term" value="F:oxidoreductase activity"/>
    <property type="evidence" value="ECO:0007669"/>
    <property type="project" value="InterPro"/>
</dbReference>
<dbReference type="EMBL" id="LSTV01000003">
    <property type="protein sequence ID" value="OAH49742.1"/>
    <property type="molecule type" value="Genomic_DNA"/>
</dbReference>
<feature type="domain" description="Enoyl reductase (ER)" evidence="1">
    <location>
        <begin position="35"/>
        <end position="338"/>
    </location>
</feature>
<dbReference type="RefSeq" id="WP_064002987.1">
    <property type="nucleotide sequence ID" value="NZ_LSTV01000003.1"/>
</dbReference>
<protein>
    <submittedName>
        <fullName evidence="2">NADPH:quinone reductase</fullName>
    </submittedName>
</protein>
<dbReference type="InterPro" id="IPR020843">
    <property type="entry name" value="ER"/>
</dbReference>
<dbReference type="PANTHER" id="PTHR11695:SF294">
    <property type="entry name" value="RETICULON-4-INTERACTING PROTEIN 1, MITOCHONDRIAL"/>
    <property type="match status" value="1"/>
</dbReference>
<dbReference type="Pfam" id="PF08240">
    <property type="entry name" value="ADH_N"/>
    <property type="match status" value="1"/>
</dbReference>
<dbReference type="Gene3D" id="3.40.50.720">
    <property type="entry name" value="NAD(P)-binding Rossmann-like Domain"/>
    <property type="match status" value="1"/>
</dbReference>
<dbReference type="InterPro" id="IPR013154">
    <property type="entry name" value="ADH-like_N"/>
</dbReference>
<dbReference type="InterPro" id="IPR011032">
    <property type="entry name" value="GroES-like_sf"/>
</dbReference>
<dbReference type="CDD" id="cd05289">
    <property type="entry name" value="MDR_like_2"/>
    <property type="match status" value="1"/>
</dbReference>
<dbReference type="SMART" id="SM00829">
    <property type="entry name" value="PKS_ER"/>
    <property type="match status" value="1"/>
</dbReference>
<dbReference type="InterPro" id="IPR036291">
    <property type="entry name" value="NAD(P)-bd_dom_sf"/>
</dbReference>
<evidence type="ECO:0000313" key="3">
    <source>
        <dbReference type="Proteomes" id="UP000076998"/>
    </source>
</evidence>
<dbReference type="OrthoDB" id="3175656at2"/>
<name>A0A177K8M7_9MICO</name>
<dbReference type="PANTHER" id="PTHR11695">
    <property type="entry name" value="ALCOHOL DEHYDROGENASE RELATED"/>
    <property type="match status" value="1"/>
</dbReference>
<reference evidence="2 3" key="1">
    <citation type="submission" date="2016-02" db="EMBL/GenBank/DDBJ databases">
        <authorList>
            <person name="Wen L."/>
            <person name="He K."/>
            <person name="Yang H."/>
        </authorList>
    </citation>
    <scope>NUCLEOTIDE SEQUENCE [LARGE SCALE GENOMIC DNA]</scope>
    <source>
        <strain evidence="2 3">CD11_3</strain>
    </source>
</reference>
<gene>
    <name evidence="2" type="ORF">AYL44_09110</name>
</gene>
<dbReference type="SUPFAM" id="SSF51735">
    <property type="entry name" value="NAD(P)-binding Rossmann-fold domains"/>
    <property type="match status" value="1"/>
</dbReference>
<dbReference type="SUPFAM" id="SSF50129">
    <property type="entry name" value="GroES-like"/>
    <property type="match status" value="1"/>
</dbReference>
<dbReference type="Proteomes" id="UP000076998">
    <property type="component" value="Unassembled WGS sequence"/>
</dbReference>
<dbReference type="InterPro" id="IPR050700">
    <property type="entry name" value="YIM1/Zinc_Alcohol_DH_Fams"/>
</dbReference>